<dbReference type="InterPro" id="IPR050469">
    <property type="entry name" value="Diguanylate_Cyclase"/>
</dbReference>
<dbReference type="AlphaFoldDB" id="A0A7Z0LN51"/>
<protein>
    <recommendedName>
        <fullName evidence="1">diguanylate cyclase</fullName>
        <ecNumber evidence="1">2.7.7.65</ecNumber>
    </recommendedName>
</protein>
<dbReference type="RefSeq" id="WP_179931270.1">
    <property type="nucleotide sequence ID" value="NZ_JACCDF010000014.1"/>
</dbReference>
<dbReference type="InterPro" id="IPR029787">
    <property type="entry name" value="Nucleotide_cyclase"/>
</dbReference>
<keyword evidence="6" id="KW-1185">Reference proteome</keyword>
<dbReference type="Gene3D" id="3.30.70.270">
    <property type="match status" value="1"/>
</dbReference>
<name>A0A7Z0LN51_9GAMM</name>
<sequence length="372" mass="42176">MIHRLWEKRSGWLWLSLASFSTVVLLVIYDMRLLTPQVDRYFSQHDNVTGHQLATRSRVFLHDTLEELLKESPSPEAASLSLEVAYGFLDINIYRERYACTESSLAVLDSLQRQLMRAPSAEIERVTRSLLPVLECLTDIEIGQRVQRSQTVNGFVDKARDHQALLFFGTLIVYLLGLLFWWFHEKQRRATEKASRESLRWMTKALQDPLTGVGNRNALHQHIAEQPDETMGLLLIDIDHFKPYNDCLGHPEGDRLLRQLVGLIDLSMAGEAKLYRMGGDEFAVLLSCRSRDVLRQRCVALVDAVHRQAFNHPSSPIGPIVTLSVGGVWFCPSDMALEQAYAAADAALYRVKQAGRDGWEVDYPTTPVPCSV</sequence>
<dbReference type="GO" id="GO:0005886">
    <property type="term" value="C:plasma membrane"/>
    <property type="evidence" value="ECO:0007669"/>
    <property type="project" value="TreeGrafter"/>
</dbReference>
<evidence type="ECO:0000256" key="2">
    <source>
        <dbReference type="ARBA" id="ARBA00034247"/>
    </source>
</evidence>
<reference evidence="5 6" key="1">
    <citation type="journal article" date="2015" name="Int. J. Syst. Evol. Microbiol.">
        <title>Halomonas salicampi sp. nov., a halotolerant and alkalitolerant bacterium isolated from a saltern soil.</title>
        <authorList>
            <person name="Lee J.C."/>
            <person name="Kim Y.S."/>
            <person name="Yun B.S."/>
            <person name="Whang K.S."/>
        </authorList>
    </citation>
    <scope>NUCLEOTIDE SEQUENCE [LARGE SCALE GENOMIC DNA]</scope>
    <source>
        <strain evidence="5 6">BH103</strain>
    </source>
</reference>
<feature type="transmembrane region" description="Helical" evidence="3">
    <location>
        <begin position="164"/>
        <end position="183"/>
    </location>
</feature>
<gene>
    <name evidence="5" type="ORF">HZS81_14710</name>
</gene>
<organism evidence="5 6">
    <name type="scientific">Vreelandella salicampi</name>
    <dbReference type="NCBI Taxonomy" id="1449798"/>
    <lineage>
        <taxon>Bacteria</taxon>
        <taxon>Pseudomonadati</taxon>
        <taxon>Pseudomonadota</taxon>
        <taxon>Gammaproteobacteria</taxon>
        <taxon>Oceanospirillales</taxon>
        <taxon>Halomonadaceae</taxon>
        <taxon>Vreelandella</taxon>
    </lineage>
</organism>
<dbReference type="SUPFAM" id="SSF55073">
    <property type="entry name" value="Nucleotide cyclase"/>
    <property type="match status" value="1"/>
</dbReference>
<dbReference type="GO" id="GO:0043709">
    <property type="term" value="P:cell adhesion involved in single-species biofilm formation"/>
    <property type="evidence" value="ECO:0007669"/>
    <property type="project" value="TreeGrafter"/>
</dbReference>
<dbReference type="PANTHER" id="PTHR45138">
    <property type="entry name" value="REGULATORY COMPONENTS OF SENSORY TRANSDUCTION SYSTEM"/>
    <property type="match status" value="1"/>
</dbReference>
<dbReference type="Proteomes" id="UP000586119">
    <property type="component" value="Unassembled WGS sequence"/>
</dbReference>
<dbReference type="SMART" id="SM00267">
    <property type="entry name" value="GGDEF"/>
    <property type="match status" value="1"/>
</dbReference>
<comment type="catalytic activity">
    <reaction evidence="2">
        <text>2 GTP = 3',3'-c-di-GMP + 2 diphosphate</text>
        <dbReference type="Rhea" id="RHEA:24898"/>
        <dbReference type="ChEBI" id="CHEBI:33019"/>
        <dbReference type="ChEBI" id="CHEBI:37565"/>
        <dbReference type="ChEBI" id="CHEBI:58805"/>
        <dbReference type="EC" id="2.7.7.65"/>
    </reaction>
</comment>
<dbReference type="EC" id="2.7.7.65" evidence="1"/>
<keyword evidence="3" id="KW-0472">Membrane</keyword>
<evidence type="ECO:0000313" key="6">
    <source>
        <dbReference type="Proteomes" id="UP000586119"/>
    </source>
</evidence>
<dbReference type="EMBL" id="JACCDF010000014">
    <property type="protein sequence ID" value="NYS62007.1"/>
    <property type="molecule type" value="Genomic_DNA"/>
</dbReference>
<feature type="transmembrane region" description="Helical" evidence="3">
    <location>
        <begin position="12"/>
        <end position="29"/>
    </location>
</feature>
<feature type="domain" description="GGDEF" evidence="4">
    <location>
        <begin position="229"/>
        <end position="364"/>
    </location>
</feature>
<dbReference type="GO" id="GO:0052621">
    <property type="term" value="F:diguanylate cyclase activity"/>
    <property type="evidence" value="ECO:0007669"/>
    <property type="project" value="UniProtKB-EC"/>
</dbReference>
<dbReference type="Pfam" id="PF00990">
    <property type="entry name" value="GGDEF"/>
    <property type="match status" value="1"/>
</dbReference>
<comment type="caution">
    <text evidence="5">The sequence shown here is derived from an EMBL/GenBank/DDBJ whole genome shotgun (WGS) entry which is preliminary data.</text>
</comment>
<evidence type="ECO:0000259" key="4">
    <source>
        <dbReference type="PROSITE" id="PS50887"/>
    </source>
</evidence>
<dbReference type="PANTHER" id="PTHR45138:SF9">
    <property type="entry name" value="DIGUANYLATE CYCLASE DGCM-RELATED"/>
    <property type="match status" value="1"/>
</dbReference>
<keyword evidence="3" id="KW-1133">Transmembrane helix</keyword>
<dbReference type="GO" id="GO:1902201">
    <property type="term" value="P:negative regulation of bacterial-type flagellum-dependent cell motility"/>
    <property type="evidence" value="ECO:0007669"/>
    <property type="project" value="TreeGrafter"/>
</dbReference>
<dbReference type="PROSITE" id="PS50887">
    <property type="entry name" value="GGDEF"/>
    <property type="match status" value="1"/>
</dbReference>
<dbReference type="CDD" id="cd01949">
    <property type="entry name" value="GGDEF"/>
    <property type="match status" value="1"/>
</dbReference>
<keyword evidence="3" id="KW-0812">Transmembrane</keyword>
<dbReference type="NCBIfam" id="TIGR00254">
    <property type="entry name" value="GGDEF"/>
    <property type="match status" value="1"/>
</dbReference>
<dbReference type="InterPro" id="IPR043128">
    <property type="entry name" value="Rev_trsase/Diguanyl_cyclase"/>
</dbReference>
<evidence type="ECO:0000256" key="1">
    <source>
        <dbReference type="ARBA" id="ARBA00012528"/>
    </source>
</evidence>
<dbReference type="InterPro" id="IPR000160">
    <property type="entry name" value="GGDEF_dom"/>
</dbReference>
<proteinExistence type="predicted"/>
<evidence type="ECO:0000313" key="5">
    <source>
        <dbReference type="EMBL" id="NYS62007.1"/>
    </source>
</evidence>
<evidence type="ECO:0000256" key="3">
    <source>
        <dbReference type="SAM" id="Phobius"/>
    </source>
</evidence>
<accession>A0A7Z0LN51</accession>